<organism evidence="2 3">
    <name type="scientific">Bibersteinia trehalosi Y31</name>
    <dbReference type="NCBI Taxonomy" id="1261658"/>
    <lineage>
        <taxon>Bacteria</taxon>
        <taxon>Pseudomonadati</taxon>
        <taxon>Pseudomonadota</taxon>
        <taxon>Gammaproteobacteria</taxon>
        <taxon>Pasteurellales</taxon>
        <taxon>Pasteurellaceae</taxon>
        <taxon>Bibersteinia</taxon>
    </lineage>
</organism>
<protein>
    <recommendedName>
        <fullName evidence="4">Lipoprotein HlpB</fullName>
    </recommendedName>
</protein>
<dbReference type="EMBL" id="JACI01000001">
    <property type="protein sequence ID" value="OAQ15273.1"/>
    <property type="molecule type" value="Genomic_DNA"/>
</dbReference>
<evidence type="ECO:0000256" key="1">
    <source>
        <dbReference type="SAM" id="SignalP"/>
    </source>
</evidence>
<reference evidence="2 3" key="1">
    <citation type="submission" date="2014-01" db="EMBL/GenBank/DDBJ databases">
        <authorList>
            <person name="Zuccon D."/>
        </authorList>
    </citation>
    <scope>NUCLEOTIDE SEQUENCE [LARGE SCALE GENOMIC DNA]</scope>
    <source>
        <strain evidence="2 3">Y31</strain>
    </source>
</reference>
<sequence length="184" mass="19859">MNKFTKISAAALFALFLTACDKPAEKTAEAPKAEAAQAQVTQAVDQQEVADFQKIVEWNQAQEAALAESQAALQETIATGDKAKIEESLKVFTTKVAEVLSSLDAVEVKSEAVSQFKAKTKETLTLSNDLITESVKVMANPTAEAQQVIQEKSQVLIKAGQELQQLQLQLQQRLMPTAPAADAK</sequence>
<dbReference type="PROSITE" id="PS51257">
    <property type="entry name" value="PROKAR_LIPOPROTEIN"/>
    <property type="match status" value="1"/>
</dbReference>
<gene>
    <name evidence="2" type="ORF">F480_01655</name>
</gene>
<dbReference type="Proteomes" id="UP000078358">
    <property type="component" value="Unassembled WGS sequence"/>
</dbReference>
<keyword evidence="1" id="KW-0732">Signal</keyword>
<dbReference type="RefSeq" id="WP_025267130.1">
    <property type="nucleotide sequence ID" value="NZ_JACI01000001.1"/>
</dbReference>
<evidence type="ECO:0000313" key="2">
    <source>
        <dbReference type="EMBL" id="OAQ15273.1"/>
    </source>
</evidence>
<feature type="chain" id="PRO_5008100122" description="Lipoprotein HlpB" evidence="1">
    <location>
        <begin position="20"/>
        <end position="184"/>
    </location>
</feature>
<comment type="caution">
    <text evidence="2">The sequence shown here is derived from an EMBL/GenBank/DDBJ whole genome shotgun (WGS) entry which is preliminary data.</text>
</comment>
<evidence type="ECO:0008006" key="4">
    <source>
        <dbReference type="Google" id="ProtNLM"/>
    </source>
</evidence>
<accession>A0A179CZB0</accession>
<dbReference type="AlphaFoldDB" id="A0A179CZB0"/>
<proteinExistence type="predicted"/>
<evidence type="ECO:0000313" key="3">
    <source>
        <dbReference type="Proteomes" id="UP000078358"/>
    </source>
</evidence>
<name>A0A179CZB0_BIBTR</name>
<dbReference type="PATRIC" id="fig|1261658.3.peg.338"/>
<feature type="signal peptide" evidence="1">
    <location>
        <begin position="1"/>
        <end position="19"/>
    </location>
</feature>